<protein>
    <recommendedName>
        <fullName evidence="5">Pentatricopeptide repeat-containing protein</fullName>
    </recommendedName>
</protein>
<dbReference type="Gene3D" id="1.25.40.10">
    <property type="entry name" value="Tetratricopeptide repeat domain"/>
    <property type="match status" value="1"/>
</dbReference>
<gene>
    <name evidence="3" type="ORF">GIB67_017291</name>
</gene>
<keyword evidence="4" id="KW-1185">Reference proteome</keyword>
<dbReference type="PANTHER" id="PTHR47926">
    <property type="entry name" value="PENTATRICOPEPTIDE REPEAT-CONTAINING PROTEIN"/>
    <property type="match status" value="1"/>
</dbReference>
<dbReference type="NCBIfam" id="TIGR00756">
    <property type="entry name" value="PPR"/>
    <property type="match status" value="2"/>
</dbReference>
<comment type="caution">
    <text evidence="3">The sequence shown here is derived from an EMBL/GenBank/DDBJ whole genome shotgun (WGS) entry which is preliminary data.</text>
</comment>
<dbReference type="Proteomes" id="UP000541444">
    <property type="component" value="Unassembled WGS sequence"/>
</dbReference>
<dbReference type="EMBL" id="JACGCM010001123">
    <property type="protein sequence ID" value="KAF6161653.1"/>
    <property type="molecule type" value="Genomic_DNA"/>
</dbReference>
<dbReference type="InterPro" id="IPR002885">
    <property type="entry name" value="PPR_rpt"/>
</dbReference>
<dbReference type="OrthoDB" id="1937829at2759"/>
<dbReference type="GO" id="GO:0009451">
    <property type="term" value="P:RNA modification"/>
    <property type="evidence" value="ECO:0007669"/>
    <property type="project" value="InterPro"/>
</dbReference>
<accession>A0A7J7N3D9</accession>
<dbReference type="InterPro" id="IPR046960">
    <property type="entry name" value="PPR_At4g14850-like_plant"/>
</dbReference>
<dbReference type="PROSITE" id="PS51375">
    <property type="entry name" value="PPR"/>
    <property type="match status" value="1"/>
</dbReference>
<sequence length="109" mass="12063">MLGDNVSPDNAPFLKILPVCATLCEIKLGELVHCQIVKMGFENYLFLQNGLLDFYAKVEDLSSARKLFNEMPERDVVAHNAMISALGKNGYIVEAHKLFDGMGEKKASS</sequence>
<evidence type="ECO:0000313" key="4">
    <source>
        <dbReference type="Proteomes" id="UP000541444"/>
    </source>
</evidence>
<organism evidence="3 4">
    <name type="scientific">Kingdonia uniflora</name>
    <dbReference type="NCBI Taxonomy" id="39325"/>
    <lineage>
        <taxon>Eukaryota</taxon>
        <taxon>Viridiplantae</taxon>
        <taxon>Streptophyta</taxon>
        <taxon>Embryophyta</taxon>
        <taxon>Tracheophyta</taxon>
        <taxon>Spermatophyta</taxon>
        <taxon>Magnoliopsida</taxon>
        <taxon>Ranunculales</taxon>
        <taxon>Circaeasteraceae</taxon>
        <taxon>Kingdonia</taxon>
    </lineage>
</organism>
<evidence type="ECO:0000256" key="2">
    <source>
        <dbReference type="PROSITE-ProRule" id="PRU00708"/>
    </source>
</evidence>
<keyword evidence="1" id="KW-0677">Repeat</keyword>
<dbReference type="AlphaFoldDB" id="A0A7J7N3D9"/>
<dbReference type="InterPro" id="IPR011990">
    <property type="entry name" value="TPR-like_helical_dom_sf"/>
</dbReference>
<dbReference type="Pfam" id="PF01535">
    <property type="entry name" value="PPR"/>
    <property type="match status" value="2"/>
</dbReference>
<evidence type="ECO:0000256" key="1">
    <source>
        <dbReference type="ARBA" id="ARBA00022737"/>
    </source>
</evidence>
<evidence type="ECO:0000313" key="3">
    <source>
        <dbReference type="EMBL" id="KAF6161653.1"/>
    </source>
</evidence>
<dbReference type="GO" id="GO:0003723">
    <property type="term" value="F:RNA binding"/>
    <property type="evidence" value="ECO:0007669"/>
    <property type="project" value="InterPro"/>
</dbReference>
<name>A0A7J7N3D9_9MAGN</name>
<feature type="repeat" description="PPR" evidence="2">
    <location>
        <begin position="75"/>
        <end position="109"/>
    </location>
</feature>
<reference evidence="3 4" key="1">
    <citation type="journal article" date="2020" name="IScience">
        <title>Genome Sequencing of the Endangered Kingdonia uniflora (Circaeasteraceae, Ranunculales) Reveals Potential Mechanisms of Evolutionary Specialization.</title>
        <authorList>
            <person name="Sun Y."/>
            <person name="Deng T."/>
            <person name="Zhang A."/>
            <person name="Moore M.J."/>
            <person name="Landis J.B."/>
            <person name="Lin N."/>
            <person name="Zhang H."/>
            <person name="Zhang X."/>
            <person name="Huang J."/>
            <person name="Zhang X."/>
            <person name="Sun H."/>
            <person name="Wang H."/>
        </authorList>
    </citation>
    <scope>NUCLEOTIDE SEQUENCE [LARGE SCALE GENOMIC DNA]</scope>
    <source>
        <strain evidence="3">TB1705</strain>
        <tissue evidence="3">Leaf</tissue>
    </source>
</reference>
<proteinExistence type="predicted"/>
<evidence type="ECO:0008006" key="5">
    <source>
        <dbReference type="Google" id="ProtNLM"/>
    </source>
</evidence>